<feature type="region of interest" description="Disordered" evidence="1">
    <location>
        <begin position="149"/>
        <end position="185"/>
    </location>
</feature>
<feature type="compositionally biased region" description="Basic and acidic residues" evidence="1">
    <location>
        <begin position="159"/>
        <end position="175"/>
    </location>
</feature>
<dbReference type="VEuPathDB" id="FungiDB:RhiirFUN_001231"/>
<sequence length="911" mass="103084">MLKFPILKKMVRKPTNKTKNEDVVEVESPKTPVTPEFIGDDVVSSPISPTFMTIEHEDTKIWSSSFSWNMQSTTSEFDNTTMSNVWEEHNSQLDIQSDITKKDEIIENKKDDFEENVWTDVQVVAGMPNNQSIFSVPFIVPDSPTISKSQVDNVSTISKNDESFPSHQERDHDSEDSNELTNSESFDYVDLGKDNISSSKELSKEFDIFTNSDIKLELNNNEIFNENKDLYEQCENENSEKIVVNEDDDFGAFECSEENESNFDDFSEFKSENTNDIDSCQGNEKSSSDNDDDFDDSKNNEKNEKIPFGNNLVSQKGLSSDLEDFMSTTNTVAEWISVLDKIYDLQISNESVNNERPVSIEDLVYNLHEMMDTKLNWSSFIQLWSDQGGVVKFSWRGSRIRKAFLESVNSISAIKPADRLPGSDLFNDDFPSPNHFTHSDMTKQYEESSTETLFVDTNNIPIQNDDNEQSRDSNRDSWISMSDISFLESFTSKVSSKFDKKKTQQKSESFFEDFLDLKTKSPTPPVNNSRIDSVIAKIGRNSTNLSAKLGSLKSHVFGSNDTLISTKENSSSSSVKPPVSANLLDDLINDTIISEKTNEKNNSNGLHITPVKNEDISNFRDMGLDSRPSNDLNQQSFFSNLNDHSSSIKNNTTSSRVNTKLNDDDDLLNSEKMLDDTKNNSSLSSESVLANNDNNLSNLGNQKQEDNWIFSTDLSFLESLTNNTKPTSSNSRKSQQNSLFDFSEFDLDLSSNVQPVQPQKTPNDFLQSISQLIANDDKREKQENQQPNSASDSNSKQLYTSSMNGSSTSISSEFGEMVSANDMENQNLNDDWMLNNNTSTNQDNWMSNSGLSFLETLKSSSNNSYHNNQKSKQNFGDLDEFILPLSNNSNNNDKIKKSNNQMQQQIHELFY</sequence>
<gene>
    <name evidence="3" type="ORF">RhiirA1_530585</name>
    <name evidence="2" type="ORF">RhiirA5_497577</name>
</gene>
<proteinExistence type="predicted"/>
<dbReference type="Proteomes" id="UP000232688">
    <property type="component" value="Unassembled WGS sequence"/>
</dbReference>
<dbReference type="AlphaFoldDB" id="A0A2N0PXJ6"/>
<feature type="compositionally biased region" description="Polar residues" evidence="1">
    <location>
        <begin position="784"/>
        <end position="800"/>
    </location>
</feature>
<feature type="compositionally biased region" description="Polar residues" evidence="1">
    <location>
        <begin position="149"/>
        <end position="158"/>
    </location>
</feature>
<evidence type="ECO:0000313" key="2">
    <source>
        <dbReference type="EMBL" id="PKC11564.1"/>
    </source>
</evidence>
<feature type="region of interest" description="Disordered" evidence="1">
    <location>
        <begin position="619"/>
        <end position="666"/>
    </location>
</feature>
<organism evidence="2 5">
    <name type="scientific">Rhizophagus irregularis</name>
    <dbReference type="NCBI Taxonomy" id="588596"/>
    <lineage>
        <taxon>Eukaryota</taxon>
        <taxon>Fungi</taxon>
        <taxon>Fungi incertae sedis</taxon>
        <taxon>Mucoromycota</taxon>
        <taxon>Glomeromycotina</taxon>
        <taxon>Glomeromycetes</taxon>
        <taxon>Glomerales</taxon>
        <taxon>Glomeraceae</taxon>
        <taxon>Rhizophagus</taxon>
    </lineage>
</organism>
<reference evidence="2 5" key="1">
    <citation type="submission" date="2016-04" db="EMBL/GenBank/DDBJ databases">
        <title>Genome analyses suggest a sexual origin of heterokaryosis in a supposedly ancient asexual fungus.</title>
        <authorList>
            <person name="Ropars J."/>
            <person name="Sedzielewska K."/>
            <person name="Noel J."/>
            <person name="Charron P."/>
            <person name="Farinelli L."/>
            <person name="Marton T."/>
            <person name="Kruger M."/>
            <person name="Pelin A."/>
            <person name="Brachmann A."/>
            <person name="Corradi N."/>
        </authorList>
    </citation>
    <scope>NUCLEOTIDE SEQUENCE [LARGE SCALE GENOMIC DNA]</scope>
    <source>
        <strain evidence="2 5">A5</strain>
    </source>
</reference>
<reference evidence="3 4" key="4">
    <citation type="submission" date="2017-10" db="EMBL/GenBank/DDBJ databases">
        <title>Genome analyses suggest a sexual origin of heterokaryosis in a supposedly ancient asexual fungus.</title>
        <authorList>
            <person name="Corradi N."/>
            <person name="Sedzielewska K."/>
            <person name="Noel J."/>
            <person name="Charron P."/>
            <person name="Farinelli L."/>
            <person name="Marton T."/>
            <person name="Kruger M."/>
            <person name="Pelin A."/>
            <person name="Brachmann A."/>
            <person name="Corradi N."/>
        </authorList>
    </citation>
    <scope>NUCLEOTIDE SEQUENCE [LARGE SCALE GENOMIC DNA]</scope>
    <source>
        <strain evidence="3 4">A1</strain>
    </source>
</reference>
<feature type="compositionally biased region" description="Low complexity" evidence="1">
    <location>
        <begin position="801"/>
        <end position="810"/>
    </location>
</feature>
<reference evidence="3 4" key="3">
    <citation type="submission" date="2017-10" db="EMBL/GenBank/DDBJ databases">
        <title>Extensive intraspecific genome diversity in a model arbuscular mycorrhizal fungus.</title>
        <authorList>
            <person name="Chen E.C.H."/>
            <person name="Morin E."/>
            <person name="Baudet D."/>
            <person name="Noel J."/>
            <person name="Ndikumana S."/>
            <person name="Charron P."/>
            <person name="St-Onge C."/>
            <person name="Giorgi J."/>
            <person name="Grigoriev I.V."/>
            <person name="Roux C."/>
            <person name="Martin F.M."/>
            <person name="Corradi N."/>
        </authorList>
    </citation>
    <scope>NUCLEOTIDE SEQUENCE [LARGE SCALE GENOMIC DNA]</scope>
    <source>
        <strain evidence="3 4">A1</strain>
    </source>
</reference>
<evidence type="ECO:0000313" key="5">
    <source>
        <dbReference type="Proteomes" id="UP000232722"/>
    </source>
</evidence>
<feature type="compositionally biased region" description="Basic and acidic residues" evidence="1">
    <location>
        <begin position="296"/>
        <end position="305"/>
    </location>
</feature>
<feature type="region of interest" description="Disordered" evidence="1">
    <location>
        <begin position="261"/>
        <end position="310"/>
    </location>
</feature>
<evidence type="ECO:0000256" key="1">
    <source>
        <dbReference type="SAM" id="MobiDB-lite"/>
    </source>
</evidence>
<evidence type="ECO:0000313" key="3">
    <source>
        <dbReference type="EMBL" id="PKC73222.1"/>
    </source>
</evidence>
<reference evidence="2 5" key="2">
    <citation type="submission" date="2017-09" db="EMBL/GenBank/DDBJ databases">
        <title>Extensive intraspecific genome diversity in a model arbuscular mycorrhizal fungus.</title>
        <authorList>
            <person name="Chen E.C."/>
            <person name="Morin E."/>
            <person name="Beaudet D."/>
            <person name="Noel J."/>
            <person name="Ndikumana S."/>
            <person name="Charron P."/>
            <person name="St-Onge C."/>
            <person name="Giorgi J."/>
            <person name="Grigoriev I.V."/>
            <person name="Roux C."/>
            <person name="Martin F.M."/>
            <person name="Corradi N."/>
        </authorList>
    </citation>
    <scope>NUCLEOTIDE SEQUENCE [LARGE SCALE GENOMIC DNA]</scope>
    <source>
        <strain evidence="2 5">A5</strain>
    </source>
</reference>
<dbReference type="VEuPathDB" id="FungiDB:FUN_023161"/>
<accession>A0A2N0PXJ6</accession>
<dbReference type="Proteomes" id="UP000232722">
    <property type="component" value="Unassembled WGS sequence"/>
</dbReference>
<protein>
    <submittedName>
        <fullName evidence="2">Uncharacterized protein</fullName>
    </submittedName>
</protein>
<evidence type="ECO:0000313" key="4">
    <source>
        <dbReference type="Proteomes" id="UP000232688"/>
    </source>
</evidence>
<feature type="region of interest" description="Disordered" evidence="1">
    <location>
        <begin position="777"/>
        <end position="810"/>
    </location>
</feature>
<feature type="compositionally biased region" description="Polar residues" evidence="1">
    <location>
        <begin position="627"/>
        <end position="660"/>
    </location>
</feature>
<comment type="caution">
    <text evidence="2">The sequence shown here is derived from an EMBL/GenBank/DDBJ whole genome shotgun (WGS) entry which is preliminary data.</text>
</comment>
<dbReference type="VEuPathDB" id="FungiDB:RhiirA1_530585"/>
<dbReference type="EMBL" id="LLXJ01000302">
    <property type="protein sequence ID" value="PKC11564.1"/>
    <property type="molecule type" value="Genomic_DNA"/>
</dbReference>
<dbReference type="EMBL" id="LLXH01000094">
    <property type="protein sequence ID" value="PKC73222.1"/>
    <property type="molecule type" value="Genomic_DNA"/>
</dbReference>
<name>A0A2N0PXJ6_9GLOM</name>